<evidence type="ECO:0000256" key="2">
    <source>
        <dbReference type="ARBA" id="ARBA00022670"/>
    </source>
</evidence>
<dbReference type="CDD" id="cd13399">
    <property type="entry name" value="Slt35-like"/>
    <property type="match status" value="1"/>
</dbReference>
<dbReference type="OrthoDB" id="5244330at2"/>
<dbReference type="SUPFAM" id="SSF53955">
    <property type="entry name" value="Lysozyme-like"/>
    <property type="match status" value="1"/>
</dbReference>
<dbReference type="InterPro" id="IPR000064">
    <property type="entry name" value="NLP_P60_dom"/>
</dbReference>
<evidence type="ECO:0000256" key="1">
    <source>
        <dbReference type="ARBA" id="ARBA00007074"/>
    </source>
</evidence>
<dbReference type="PROSITE" id="PS51935">
    <property type="entry name" value="NLPC_P60"/>
    <property type="match status" value="1"/>
</dbReference>
<dbReference type="SUPFAM" id="SSF54001">
    <property type="entry name" value="Cysteine proteinases"/>
    <property type="match status" value="1"/>
</dbReference>
<comment type="similarity">
    <text evidence="1">Belongs to the peptidase C40 family.</text>
</comment>
<dbReference type="Pfam" id="PF00877">
    <property type="entry name" value="NLPC_P60"/>
    <property type="match status" value="1"/>
</dbReference>
<keyword evidence="2" id="KW-0645">Protease</keyword>
<dbReference type="KEGG" id="ahg:AHOG_19965"/>
<dbReference type="AlphaFoldDB" id="A0A221W7C9"/>
<name>A0A221W7C9_9PSEU</name>
<sequence>MVGKTAAVGLGVLLLIPVLIAALLHGLAATFFGSSDTTPSQTALDDIPGEYLALYLQAAPTCPGLDWSVLAAIGKVETDHGRVPLPGVHDGENHAGAGGPMQFLQPTFDSIATRIPPGGAVPPSRYDPHDAIHAAALYLCDSGAPDDLYAAIFAYNRADWYVAKVLAHADTYSTTHGTPDQAPTDTAQTAINYAMGQLGLPYVWGGNGPDAGHAGFDCSGLTTAAYTAAEITLPRTAHTQYHAGPRLPDDTALLPGDLVFYGNPATKITHVGLYLGNDQMIHAPTFGQPVQIGAYRWDGDRYAGARRIT</sequence>
<dbReference type="RefSeq" id="WP_093942718.1">
    <property type="nucleotide sequence ID" value="NZ_CP022521.1"/>
</dbReference>
<dbReference type="InterPro" id="IPR038765">
    <property type="entry name" value="Papain-like_cys_pep_sf"/>
</dbReference>
<keyword evidence="4" id="KW-0788">Thiol protease</keyword>
<evidence type="ECO:0000256" key="4">
    <source>
        <dbReference type="ARBA" id="ARBA00022807"/>
    </source>
</evidence>
<dbReference type="Proteomes" id="UP000204221">
    <property type="component" value="Chromosome"/>
</dbReference>
<dbReference type="EC" id="3.4.-.-" evidence="5"/>
<dbReference type="Pfam" id="PF01464">
    <property type="entry name" value="SLT"/>
    <property type="match status" value="1"/>
</dbReference>
<dbReference type="PANTHER" id="PTHR47359">
    <property type="entry name" value="PEPTIDOGLYCAN DL-ENDOPEPTIDASE CWLO"/>
    <property type="match status" value="1"/>
</dbReference>
<dbReference type="GO" id="GO:0008234">
    <property type="term" value="F:cysteine-type peptidase activity"/>
    <property type="evidence" value="ECO:0007669"/>
    <property type="project" value="UniProtKB-KW"/>
</dbReference>
<dbReference type="PANTHER" id="PTHR47359:SF3">
    <property type="entry name" value="NLP_P60 DOMAIN-CONTAINING PROTEIN-RELATED"/>
    <property type="match status" value="1"/>
</dbReference>
<dbReference type="EMBL" id="CP022521">
    <property type="protein sequence ID" value="ASO21611.1"/>
    <property type="molecule type" value="Genomic_DNA"/>
</dbReference>
<dbReference type="InterPro" id="IPR023346">
    <property type="entry name" value="Lysozyme-like_dom_sf"/>
</dbReference>
<dbReference type="Gene3D" id="3.90.1720.10">
    <property type="entry name" value="endopeptidase domain like (from Nostoc punctiforme)"/>
    <property type="match status" value="1"/>
</dbReference>
<reference evidence="5 6" key="1">
    <citation type="submission" date="2017-07" db="EMBL/GenBank/DDBJ databases">
        <title>Complete genome sequence of Actinoalloteichus hoggarensis DSM 45943, type strain of Actinoalloteichus hoggarensis.</title>
        <authorList>
            <person name="Ruckert C."/>
            <person name="Nouioui I."/>
            <person name="Willmese J."/>
            <person name="van Wezel G."/>
            <person name="Klenk H.-P."/>
            <person name="Kalinowski J."/>
            <person name="Zotchev S.B."/>
        </authorList>
    </citation>
    <scope>NUCLEOTIDE SEQUENCE [LARGE SCALE GENOMIC DNA]</scope>
    <source>
        <strain evidence="5 6">DSM 45943</strain>
    </source>
</reference>
<evidence type="ECO:0000313" key="5">
    <source>
        <dbReference type="EMBL" id="ASO21611.1"/>
    </source>
</evidence>
<accession>A0A221W7C9</accession>
<organism evidence="5 6">
    <name type="scientific">Actinoalloteichus hoggarensis</name>
    <dbReference type="NCBI Taxonomy" id="1470176"/>
    <lineage>
        <taxon>Bacteria</taxon>
        <taxon>Bacillati</taxon>
        <taxon>Actinomycetota</taxon>
        <taxon>Actinomycetes</taxon>
        <taxon>Pseudonocardiales</taxon>
        <taxon>Pseudonocardiaceae</taxon>
        <taxon>Actinoalloteichus</taxon>
    </lineage>
</organism>
<dbReference type="Gene3D" id="1.10.530.10">
    <property type="match status" value="1"/>
</dbReference>
<evidence type="ECO:0000256" key="3">
    <source>
        <dbReference type="ARBA" id="ARBA00022801"/>
    </source>
</evidence>
<evidence type="ECO:0000313" key="6">
    <source>
        <dbReference type="Proteomes" id="UP000204221"/>
    </source>
</evidence>
<dbReference type="GO" id="GO:0006508">
    <property type="term" value="P:proteolysis"/>
    <property type="evidence" value="ECO:0007669"/>
    <property type="project" value="UniProtKB-KW"/>
</dbReference>
<keyword evidence="3 5" id="KW-0378">Hydrolase</keyword>
<dbReference type="InterPro" id="IPR008258">
    <property type="entry name" value="Transglycosylase_SLT_dom_1"/>
</dbReference>
<proteinExistence type="inferred from homology"/>
<keyword evidence="6" id="KW-1185">Reference proteome</keyword>
<protein>
    <submittedName>
        <fullName evidence="5">Murein DD-endopeptidase MepH</fullName>
        <ecNumber evidence="5">3.4.-.-</ecNumber>
    </submittedName>
</protein>
<gene>
    <name evidence="5" type="primary">mepH</name>
    <name evidence="5" type="ORF">AHOG_19965</name>
</gene>
<dbReference type="InterPro" id="IPR051794">
    <property type="entry name" value="PG_Endopeptidase_C40"/>
</dbReference>